<reference evidence="2 3" key="1">
    <citation type="submission" date="2021-06" db="EMBL/GenBank/DDBJ databases">
        <authorList>
            <person name="Kallberg Y."/>
            <person name="Tangrot J."/>
            <person name="Rosling A."/>
        </authorList>
    </citation>
    <scope>NUCLEOTIDE SEQUENCE [LARGE SCALE GENOMIC DNA]</scope>
    <source>
        <strain evidence="2 3">120-4 pot B 10/14</strain>
    </source>
</reference>
<proteinExistence type="predicted"/>
<feature type="region of interest" description="Disordered" evidence="1">
    <location>
        <begin position="73"/>
        <end position="95"/>
    </location>
</feature>
<gene>
    <name evidence="2" type="ORF">GMARGA_LOCUS27211</name>
</gene>
<name>A0ABN7W6Z4_GIGMA</name>
<accession>A0ABN7W6Z4</accession>
<evidence type="ECO:0000313" key="2">
    <source>
        <dbReference type="EMBL" id="CAG8819051.1"/>
    </source>
</evidence>
<sequence>MPDWTNEEVDWNENKNRELNDDKYITEYEWEEEILAIWARQTEHHKLTVWSREPSIRLEFEVDDNWNAITHHPDQSWTTEPSKDLIANMDIDPKE</sequence>
<comment type="caution">
    <text evidence="2">The sequence shown here is derived from an EMBL/GenBank/DDBJ whole genome shotgun (WGS) entry which is preliminary data.</text>
</comment>
<dbReference type="Proteomes" id="UP000789901">
    <property type="component" value="Unassembled WGS sequence"/>
</dbReference>
<dbReference type="EMBL" id="CAJVQB010032954">
    <property type="protein sequence ID" value="CAG8819051.1"/>
    <property type="molecule type" value="Genomic_DNA"/>
</dbReference>
<organism evidence="2 3">
    <name type="scientific">Gigaspora margarita</name>
    <dbReference type="NCBI Taxonomy" id="4874"/>
    <lineage>
        <taxon>Eukaryota</taxon>
        <taxon>Fungi</taxon>
        <taxon>Fungi incertae sedis</taxon>
        <taxon>Mucoromycota</taxon>
        <taxon>Glomeromycotina</taxon>
        <taxon>Glomeromycetes</taxon>
        <taxon>Diversisporales</taxon>
        <taxon>Gigasporaceae</taxon>
        <taxon>Gigaspora</taxon>
    </lineage>
</organism>
<evidence type="ECO:0000313" key="3">
    <source>
        <dbReference type="Proteomes" id="UP000789901"/>
    </source>
</evidence>
<protein>
    <submittedName>
        <fullName evidence="2">39246_t:CDS:1</fullName>
    </submittedName>
</protein>
<evidence type="ECO:0000256" key="1">
    <source>
        <dbReference type="SAM" id="MobiDB-lite"/>
    </source>
</evidence>
<keyword evidence="3" id="KW-1185">Reference proteome</keyword>